<evidence type="ECO:0000256" key="3">
    <source>
        <dbReference type="ARBA" id="ARBA00044228"/>
    </source>
</evidence>
<protein>
    <recommendedName>
        <fullName evidence="2">Translation initiation factor eIF2B subunit beta</fullName>
    </recommendedName>
    <alternativeName>
        <fullName evidence="3">eIF2B GDP-GTP exchange factor subunit beta</fullName>
    </alternativeName>
</protein>
<dbReference type="InterPro" id="IPR000649">
    <property type="entry name" value="IF-2B-related"/>
</dbReference>
<evidence type="ECO:0000313" key="7">
    <source>
        <dbReference type="Proteomes" id="UP000011115"/>
    </source>
</evidence>
<dbReference type="InterPro" id="IPR037171">
    <property type="entry name" value="NagB/RpiA_transferase-like"/>
</dbReference>
<evidence type="ECO:0000256" key="5">
    <source>
        <dbReference type="SAM" id="MobiDB-lite"/>
    </source>
</evidence>
<dbReference type="EnsemblPlants" id="PGSC0003DMT400044317">
    <property type="protein sequence ID" value="PGSC0003DMT400044317"/>
    <property type="gene ID" value="PGSC0003DMG400017207"/>
</dbReference>
<sequence>MPDIERLVNDFVAKLSKRKVEGSQATSRLTAELLRSVVSLQRLPPTNSAAVLIEAVSGIGVKLVAANPVELAVGNIVRRVLHIIREEDLSLLTSKTSDLDLSAASDDEGTIDQDYDPTQSAAAAAAAAKSFLRPPSLHALLENMSDKAVPSNNYTSSSGGDSEEKTKADKLARTRKLKHDVIEAINILIEDIDTCHDLIAEQAVEHIHQKYLPFACTGKCVFILLCTLHISSNIVA</sequence>
<gene>
    <name evidence="6" type="primary">LOC102580093</name>
</gene>
<dbReference type="ExpressionAtlas" id="M1BG01">
    <property type="expression patterns" value="baseline"/>
</dbReference>
<dbReference type="InterPro" id="IPR051855">
    <property type="entry name" value="eIF2B_beta_subunit"/>
</dbReference>
<keyword evidence="7" id="KW-1185">Reference proteome</keyword>
<name>M1BG01_SOLTU</name>
<dbReference type="PANTHER" id="PTHR45859">
    <property type="entry name" value="TRANSLATION INITIATION FACTOR EIF-2B SUBUNIT BETA"/>
    <property type="match status" value="1"/>
</dbReference>
<evidence type="ECO:0000256" key="1">
    <source>
        <dbReference type="ARBA" id="ARBA00007251"/>
    </source>
</evidence>
<accession>M1BG01</accession>
<feature type="region of interest" description="Disordered" evidence="5">
    <location>
        <begin position="148"/>
        <end position="167"/>
    </location>
</feature>
<dbReference type="AlphaFoldDB" id="M1BG01"/>
<proteinExistence type="inferred from homology"/>
<organism evidence="6 7">
    <name type="scientific">Solanum tuberosum</name>
    <name type="common">Potato</name>
    <dbReference type="NCBI Taxonomy" id="4113"/>
    <lineage>
        <taxon>Eukaryota</taxon>
        <taxon>Viridiplantae</taxon>
        <taxon>Streptophyta</taxon>
        <taxon>Embryophyta</taxon>
        <taxon>Tracheophyta</taxon>
        <taxon>Spermatophyta</taxon>
        <taxon>Magnoliopsida</taxon>
        <taxon>eudicotyledons</taxon>
        <taxon>Gunneridae</taxon>
        <taxon>Pentapetalae</taxon>
        <taxon>asterids</taxon>
        <taxon>lamiids</taxon>
        <taxon>Solanales</taxon>
        <taxon>Solanaceae</taxon>
        <taxon>Solanoideae</taxon>
        <taxon>Solaneae</taxon>
        <taxon>Solanum</taxon>
    </lineage>
</organism>
<dbReference type="Gramene" id="PGSC0003DMT400044317">
    <property type="protein sequence ID" value="PGSC0003DMT400044317"/>
    <property type="gene ID" value="PGSC0003DMG400017207"/>
</dbReference>
<dbReference type="HOGENOM" id="CLU_1177168_0_0_1"/>
<comment type="similarity">
    <text evidence="1 4">Belongs to the eIF-2B alpha/beta/delta subunits family.</text>
</comment>
<feature type="compositionally biased region" description="Polar residues" evidence="5">
    <location>
        <begin position="150"/>
        <end position="160"/>
    </location>
</feature>
<reference evidence="7" key="1">
    <citation type="journal article" date="2011" name="Nature">
        <title>Genome sequence and analysis of the tuber crop potato.</title>
        <authorList>
            <consortium name="The Potato Genome Sequencing Consortium"/>
        </authorList>
    </citation>
    <scope>NUCLEOTIDE SEQUENCE [LARGE SCALE GENOMIC DNA]</scope>
    <source>
        <strain evidence="7">cv. DM1-3 516 R44</strain>
    </source>
</reference>
<evidence type="ECO:0000313" key="6">
    <source>
        <dbReference type="EnsemblPlants" id="PGSC0003DMT400044317"/>
    </source>
</evidence>
<dbReference type="Proteomes" id="UP000011115">
    <property type="component" value="Unassembled WGS sequence"/>
</dbReference>
<dbReference type="SUPFAM" id="SSF100950">
    <property type="entry name" value="NagB/RpiA/CoA transferase-like"/>
    <property type="match status" value="1"/>
</dbReference>
<reference evidence="6" key="2">
    <citation type="submission" date="2015-06" db="UniProtKB">
        <authorList>
            <consortium name="EnsemblPlants"/>
        </authorList>
    </citation>
    <scope>IDENTIFICATION</scope>
    <source>
        <strain evidence="6">DM1-3 516 R44</strain>
    </source>
</reference>
<evidence type="ECO:0000256" key="2">
    <source>
        <dbReference type="ARBA" id="ARBA00044122"/>
    </source>
</evidence>
<dbReference type="PANTHER" id="PTHR45859:SF2">
    <property type="entry name" value="TRANSLATION INITIATION FACTOR EIF-2B SUBUNIT BETA-LIKE"/>
    <property type="match status" value="1"/>
</dbReference>
<dbReference type="OrthoDB" id="269919at2759"/>
<dbReference type="Pfam" id="PF01008">
    <property type="entry name" value="IF-2B"/>
    <property type="match status" value="1"/>
</dbReference>
<evidence type="ECO:0000256" key="4">
    <source>
        <dbReference type="RuleBase" id="RU003814"/>
    </source>
</evidence>